<comment type="caution">
    <text evidence="1">The sequence shown here is derived from an EMBL/GenBank/DDBJ whole genome shotgun (WGS) entry which is preliminary data.</text>
</comment>
<sequence>MKMPTESEQRKSQFLSKHFKFTKVSAEDYLNKVKSVLVETLPGDSITFRLYYLDPRNYSSSMNFSIFYNDIRDSVMLRDERGVTYDHSEAVELLSRSYKEIPKQVLDERKEKLRYLLKSK</sequence>
<evidence type="ECO:0000313" key="2">
    <source>
        <dbReference type="Proteomes" id="UP000323225"/>
    </source>
</evidence>
<reference evidence="1 2" key="1">
    <citation type="submission" date="2019-09" db="EMBL/GenBank/DDBJ databases">
        <authorList>
            <person name="Kritzky A."/>
            <person name="Schelkanova E.Y."/>
            <person name="Alkhova Z.V."/>
            <person name="Smirnova N.I."/>
        </authorList>
    </citation>
    <scope>NUCLEOTIDE SEQUENCE [LARGE SCALE GENOMIC DNA]</scope>
    <source>
        <strain evidence="1 2">M1526</strain>
    </source>
</reference>
<accession>A0A5Q6PCY0</accession>
<dbReference type="AlphaFoldDB" id="A0A5Q6PCY0"/>
<proteinExistence type="predicted"/>
<dbReference type="Proteomes" id="UP000323225">
    <property type="component" value="Unassembled WGS sequence"/>
</dbReference>
<dbReference type="EMBL" id="VUAA01000042">
    <property type="protein sequence ID" value="KAA1252722.1"/>
    <property type="molecule type" value="Genomic_DNA"/>
</dbReference>
<gene>
    <name evidence="1" type="ORF">F0M16_21425</name>
</gene>
<evidence type="ECO:0000313" key="1">
    <source>
        <dbReference type="EMBL" id="KAA1252722.1"/>
    </source>
</evidence>
<protein>
    <submittedName>
        <fullName evidence="1">Uncharacterized protein</fullName>
    </submittedName>
</protein>
<name>A0A5Q6PCY0_VIBCL</name>
<organism evidence="1 2">
    <name type="scientific">Vibrio cholerae</name>
    <dbReference type="NCBI Taxonomy" id="666"/>
    <lineage>
        <taxon>Bacteria</taxon>
        <taxon>Pseudomonadati</taxon>
        <taxon>Pseudomonadota</taxon>
        <taxon>Gammaproteobacteria</taxon>
        <taxon>Vibrionales</taxon>
        <taxon>Vibrionaceae</taxon>
        <taxon>Vibrio</taxon>
    </lineage>
</organism>